<accession>A0AAN7VRI6</accession>
<keyword evidence="1" id="KW-0175">Coiled coil</keyword>
<keyword evidence="4" id="KW-1185">Reference proteome</keyword>
<sequence length="381" mass="44851">MKKAEKDFIVQGISTDKKTWYTFPDECKDLTLHTILSSKKQISNATVAIRNINGYRTIAIKLDDDIKKTYFDEVDNVCFQEFPLEEYVFTSNVKTIDLQKFELEERIKKLEQQLKIENSNQEVKLHRIEKDFILEKFEKKQHEPTEWLHRFEHECNRFQIHADNLKIQALRFFILGTAKDWYETNQKKIGFTVFWNEWKDSFLNVFVDKGWSIVRKAFSYKYLGGTLIDYALVKEKLCLEVECKGSEASRINQIVFGLPNEAQEALDREEITTLDKLYTALRKLEDTFSRKRNEKPLNPNLNKKYTCAPNKKNESEQKNDSQRKPCSFCSTVGFPNRYHLVTECRNKQMAAEKLKTNITECSTNVSDLEILNIDVDNKNLN</sequence>
<feature type="region of interest" description="Disordered" evidence="2">
    <location>
        <begin position="292"/>
        <end position="325"/>
    </location>
</feature>
<proteinExistence type="predicted"/>
<protein>
    <submittedName>
        <fullName evidence="3">Uncharacterized protein</fullName>
    </submittedName>
</protein>
<dbReference type="EMBL" id="JAVRBK010000001">
    <property type="protein sequence ID" value="KAK5649389.1"/>
    <property type="molecule type" value="Genomic_DNA"/>
</dbReference>
<dbReference type="AlphaFoldDB" id="A0AAN7VRI6"/>
<evidence type="ECO:0000256" key="2">
    <source>
        <dbReference type="SAM" id="MobiDB-lite"/>
    </source>
</evidence>
<comment type="caution">
    <text evidence="3">The sequence shown here is derived from an EMBL/GenBank/DDBJ whole genome shotgun (WGS) entry which is preliminary data.</text>
</comment>
<dbReference type="Proteomes" id="UP001329430">
    <property type="component" value="Chromosome 1"/>
</dbReference>
<feature type="compositionally biased region" description="Basic and acidic residues" evidence="2">
    <location>
        <begin position="311"/>
        <end position="323"/>
    </location>
</feature>
<evidence type="ECO:0000313" key="4">
    <source>
        <dbReference type="Proteomes" id="UP001329430"/>
    </source>
</evidence>
<gene>
    <name evidence="3" type="ORF">RI129_000418</name>
</gene>
<organism evidence="3 4">
    <name type="scientific">Pyrocoelia pectoralis</name>
    <dbReference type="NCBI Taxonomy" id="417401"/>
    <lineage>
        <taxon>Eukaryota</taxon>
        <taxon>Metazoa</taxon>
        <taxon>Ecdysozoa</taxon>
        <taxon>Arthropoda</taxon>
        <taxon>Hexapoda</taxon>
        <taxon>Insecta</taxon>
        <taxon>Pterygota</taxon>
        <taxon>Neoptera</taxon>
        <taxon>Endopterygota</taxon>
        <taxon>Coleoptera</taxon>
        <taxon>Polyphaga</taxon>
        <taxon>Elateriformia</taxon>
        <taxon>Elateroidea</taxon>
        <taxon>Lampyridae</taxon>
        <taxon>Lampyrinae</taxon>
        <taxon>Pyrocoelia</taxon>
    </lineage>
</organism>
<name>A0AAN7VRI6_9COLE</name>
<reference evidence="3 4" key="1">
    <citation type="journal article" date="2024" name="Insects">
        <title>An Improved Chromosome-Level Genome Assembly of the Firefly Pyrocoelia pectoralis.</title>
        <authorList>
            <person name="Fu X."/>
            <person name="Meyer-Rochow V.B."/>
            <person name="Ballantyne L."/>
            <person name="Zhu X."/>
        </authorList>
    </citation>
    <scope>NUCLEOTIDE SEQUENCE [LARGE SCALE GENOMIC DNA]</scope>
    <source>
        <strain evidence="3">XCY_ONT2</strain>
    </source>
</reference>
<evidence type="ECO:0000256" key="1">
    <source>
        <dbReference type="SAM" id="Coils"/>
    </source>
</evidence>
<feature type="coiled-coil region" evidence="1">
    <location>
        <begin position="93"/>
        <end position="131"/>
    </location>
</feature>
<evidence type="ECO:0000313" key="3">
    <source>
        <dbReference type="EMBL" id="KAK5649389.1"/>
    </source>
</evidence>